<dbReference type="EMBL" id="AZBU02000008">
    <property type="protein sequence ID" value="TKR67522.1"/>
    <property type="molecule type" value="Genomic_DNA"/>
</dbReference>
<dbReference type="AlphaFoldDB" id="A0A4U5MEJ7"/>
<sequence length="112" mass="12969">MGSATTTAIVLVSILLFFSAAGLAYEVIVLVRSGATNSWRMYVKLTPYILTVFFQLMAISEFSMRNKYLICPYVTGTVSEKRFLTPEPCLDHHNRLLHRCWHHHRLQLQQIR</sequence>
<feature type="transmembrane region" description="Helical" evidence="1">
    <location>
        <begin position="40"/>
        <end position="59"/>
    </location>
</feature>
<reference evidence="2 3" key="2">
    <citation type="journal article" date="2019" name="G3 (Bethesda)">
        <title>Hybrid Assembly of the Genome of the Entomopathogenic Nematode Steinernema carpocapsae Identifies the X-Chromosome.</title>
        <authorList>
            <person name="Serra L."/>
            <person name="Macchietto M."/>
            <person name="Macias-Munoz A."/>
            <person name="McGill C.J."/>
            <person name="Rodriguez I.M."/>
            <person name="Rodriguez B."/>
            <person name="Murad R."/>
            <person name="Mortazavi A."/>
        </authorList>
    </citation>
    <scope>NUCLEOTIDE SEQUENCE [LARGE SCALE GENOMIC DNA]</scope>
    <source>
        <strain evidence="2 3">ALL</strain>
    </source>
</reference>
<evidence type="ECO:0000256" key="1">
    <source>
        <dbReference type="SAM" id="Phobius"/>
    </source>
</evidence>
<keyword evidence="3" id="KW-1185">Reference proteome</keyword>
<evidence type="ECO:0000313" key="2">
    <source>
        <dbReference type="EMBL" id="TKR67522.1"/>
    </source>
</evidence>
<comment type="caution">
    <text evidence="2">The sequence shown here is derived from an EMBL/GenBank/DDBJ whole genome shotgun (WGS) entry which is preliminary data.</text>
</comment>
<keyword evidence="1" id="KW-0812">Transmembrane</keyword>
<name>A0A4U5MEJ7_STECR</name>
<proteinExistence type="predicted"/>
<keyword evidence="1" id="KW-1133">Transmembrane helix</keyword>
<accession>A0A4U5MEJ7</accession>
<protein>
    <submittedName>
        <fullName evidence="2">Uncharacterized protein</fullName>
    </submittedName>
</protein>
<evidence type="ECO:0000313" key="3">
    <source>
        <dbReference type="Proteomes" id="UP000298663"/>
    </source>
</evidence>
<keyword evidence="1" id="KW-0472">Membrane</keyword>
<gene>
    <name evidence="2" type="ORF">L596_023666</name>
</gene>
<dbReference type="Proteomes" id="UP000298663">
    <property type="component" value="Unassembled WGS sequence"/>
</dbReference>
<organism evidence="2 3">
    <name type="scientific">Steinernema carpocapsae</name>
    <name type="common">Entomopathogenic nematode</name>
    <dbReference type="NCBI Taxonomy" id="34508"/>
    <lineage>
        <taxon>Eukaryota</taxon>
        <taxon>Metazoa</taxon>
        <taxon>Ecdysozoa</taxon>
        <taxon>Nematoda</taxon>
        <taxon>Chromadorea</taxon>
        <taxon>Rhabditida</taxon>
        <taxon>Tylenchina</taxon>
        <taxon>Panagrolaimomorpha</taxon>
        <taxon>Strongyloidoidea</taxon>
        <taxon>Steinernematidae</taxon>
        <taxon>Steinernema</taxon>
    </lineage>
</organism>
<reference evidence="2 3" key="1">
    <citation type="journal article" date="2015" name="Genome Biol.">
        <title>Comparative genomics of Steinernema reveals deeply conserved gene regulatory networks.</title>
        <authorList>
            <person name="Dillman A.R."/>
            <person name="Macchietto M."/>
            <person name="Porter C.F."/>
            <person name="Rogers A."/>
            <person name="Williams B."/>
            <person name="Antoshechkin I."/>
            <person name="Lee M.M."/>
            <person name="Goodwin Z."/>
            <person name="Lu X."/>
            <person name="Lewis E.E."/>
            <person name="Goodrich-Blair H."/>
            <person name="Stock S.P."/>
            <person name="Adams B.J."/>
            <person name="Sternberg P.W."/>
            <person name="Mortazavi A."/>
        </authorList>
    </citation>
    <scope>NUCLEOTIDE SEQUENCE [LARGE SCALE GENOMIC DNA]</scope>
    <source>
        <strain evidence="2 3">ALL</strain>
    </source>
</reference>